<sequence>MRLWSMALAAALLAAPAQAQAPNQPPGQAPATPPNVTNASFGDWVLRCETRPAGPRGCEVLQSLQDQRRLPVAQFAFGRAQRGDPMRLIVLIPANVTVAAPMLIQLPDRAAAIPVTLRACGPRGCVAETDVSAAQLARLRAREAQGRLEYRDALGGEVALPFSTRGFGQALDALAREGF</sequence>
<gene>
    <name evidence="2" type="ORF">R9Z33_07760</name>
</gene>
<reference evidence="2 3" key="1">
    <citation type="submission" date="2023-11" db="EMBL/GenBank/DDBJ databases">
        <title>Arctic aerobic anoxygenic photoheterotroph Sediminicoccus rosea KRV36 adapts its photosynthesis to long days of polar summer.</title>
        <authorList>
            <person name="Tomasch J."/>
            <person name="Kopejtka K."/>
            <person name="Bily T."/>
            <person name="Gardiner A.T."/>
            <person name="Gardian Z."/>
            <person name="Shivaramu S."/>
            <person name="Koblizek M."/>
            <person name="Engelhardt F."/>
            <person name="Kaftan D."/>
        </authorList>
    </citation>
    <scope>NUCLEOTIDE SEQUENCE [LARGE SCALE GENOMIC DNA]</scope>
    <source>
        <strain evidence="2 3">R-30</strain>
    </source>
</reference>
<keyword evidence="3" id="KW-1185">Reference proteome</keyword>
<dbReference type="RefSeq" id="WP_318650734.1">
    <property type="nucleotide sequence ID" value="NZ_CP137852.1"/>
</dbReference>
<feature type="chain" id="PRO_5046802408" evidence="1">
    <location>
        <begin position="20"/>
        <end position="179"/>
    </location>
</feature>
<dbReference type="InterPro" id="IPR010642">
    <property type="entry name" value="Invasion_prot_B"/>
</dbReference>
<protein>
    <submittedName>
        <fullName evidence="2">Invasion associated locus B family protein</fullName>
    </submittedName>
</protein>
<dbReference type="Pfam" id="PF06776">
    <property type="entry name" value="IalB"/>
    <property type="match status" value="1"/>
</dbReference>
<dbReference type="Gene3D" id="2.60.40.1880">
    <property type="entry name" value="Invasion associated locus B (IalB) protein"/>
    <property type="match status" value="1"/>
</dbReference>
<proteinExistence type="predicted"/>
<keyword evidence="1" id="KW-0732">Signal</keyword>
<dbReference type="Proteomes" id="UP001305521">
    <property type="component" value="Chromosome"/>
</dbReference>
<evidence type="ECO:0000256" key="1">
    <source>
        <dbReference type="SAM" id="SignalP"/>
    </source>
</evidence>
<name>A0ABZ0PNF7_9PROT</name>
<organism evidence="2 3">
    <name type="scientific">Sediminicoccus rosea</name>
    <dbReference type="NCBI Taxonomy" id="1225128"/>
    <lineage>
        <taxon>Bacteria</taxon>
        <taxon>Pseudomonadati</taxon>
        <taxon>Pseudomonadota</taxon>
        <taxon>Alphaproteobacteria</taxon>
        <taxon>Acetobacterales</taxon>
        <taxon>Roseomonadaceae</taxon>
        <taxon>Sediminicoccus</taxon>
    </lineage>
</organism>
<dbReference type="InterPro" id="IPR038696">
    <property type="entry name" value="IalB_sf"/>
</dbReference>
<evidence type="ECO:0000313" key="3">
    <source>
        <dbReference type="Proteomes" id="UP001305521"/>
    </source>
</evidence>
<accession>A0ABZ0PNF7</accession>
<feature type="signal peptide" evidence="1">
    <location>
        <begin position="1"/>
        <end position="19"/>
    </location>
</feature>
<dbReference type="EMBL" id="CP137852">
    <property type="protein sequence ID" value="WPB86766.1"/>
    <property type="molecule type" value="Genomic_DNA"/>
</dbReference>
<evidence type="ECO:0000313" key="2">
    <source>
        <dbReference type="EMBL" id="WPB86766.1"/>
    </source>
</evidence>